<proteinExistence type="predicted"/>
<protein>
    <submittedName>
        <fullName evidence="1">Uncharacterized protein</fullName>
    </submittedName>
</protein>
<accession>A0A8J6N999</accession>
<sequence>MREANSGHTRILAFLASLLSFAHSAIMLYLNIGEWPKDYKKTSQRFKKPALLRSIPSATSMNMPNFTTKSKGLSISLPCRQETTDHADQNL</sequence>
<dbReference type="EMBL" id="JACNLK010000037">
    <property type="protein sequence ID" value="MBC8208411.1"/>
    <property type="molecule type" value="Genomic_DNA"/>
</dbReference>
<evidence type="ECO:0000313" key="2">
    <source>
        <dbReference type="Proteomes" id="UP000599024"/>
    </source>
</evidence>
<evidence type="ECO:0000313" key="1">
    <source>
        <dbReference type="EMBL" id="MBC8208411.1"/>
    </source>
</evidence>
<dbReference type="AlphaFoldDB" id="A0A8J6N999"/>
<name>A0A8J6N999_9BACT</name>
<comment type="caution">
    <text evidence="1">The sequence shown here is derived from an EMBL/GenBank/DDBJ whole genome shotgun (WGS) entry which is preliminary data.</text>
</comment>
<gene>
    <name evidence="1" type="ORF">H8E79_04490</name>
</gene>
<dbReference type="Proteomes" id="UP000599024">
    <property type="component" value="Unassembled WGS sequence"/>
</dbReference>
<reference evidence="1 2" key="1">
    <citation type="submission" date="2020-08" db="EMBL/GenBank/DDBJ databases">
        <title>Bridging the membrane lipid divide: bacteria of the FCB group superphylum have the potential to synthesize archaeal ether lipids.</title>
        <authorList>
            <person name="Villanueva L."/>
            <person name="Von Meijenfeldt F.A.B."/>
            <person name="Westbye A.B."/>
            <person name="Yadav S."/>
            <person name="Hopmans E.C."/>
            <person name="Dutilh B.E."/>
            <person name="Sinninghe Damste J.S."/>
        </authorList>
    </citation>
    <scope>NUCLEOTIDE SEQUENCE [LARGE SCALE GENOMIC DNA]</scope>
    <source>
        <strain evidence="1">NIOZ-UU81</strain>
    </source>
</reference>
<organism evidence="1 2">
    <name type="scientific">Candidatus Desulfatifera sulfidica</name>
    <dbReference type="NCBI Taxonomy" id="2841691"/>
    <lineage>
        <taxon>Bacteria</taxon>
        <taxon>Pseudomonadati</taxon>
        <taxon>Thermodesulfobacteriota</taxon>
        <taxon>Desulfobulbia</taxon>
        <taxon>Desulfobulbales</taxon>
        <taxon>Desulfobulbaceae</taxon>
        <taxon>Candidatus Desulfatifera</taxon>
    </lineage>
</organism>